<evidence type="ECO:0000259" key="1">
    <source>
        <dbReference type="Pfam" id="PF01548"/>
    </source>
</evidence>
<dbReference type="Proteomes" id="UP001500943">
    <property type="component" value="Unassembled WGS sequence"/>
</dbReference>
<proteinExistence type="predicted"/>
<comment type="caution">
    <text evidence="2">The sequence shown here is derived from an EMBL/GenBank/DDBJ whole genome shotgun (WGS) entry which is preliminary data.</text>
</comment>
<name>A0ABP4G0A3_9MICO</name>
<evidence type="ECO:0000313" key="2">
    <source>
        <dbReference type="EMBL" id="GAA1208836.1"/>
    </source>
</evidence>
<dbReference type="Pfam" id="PF01548">
    <property type="entry name" value="DEDD_Tnp_IS110"/>
    <property type="match status" value="1"/>
</dbReference>
<sequence length="85" mass="9331">MIANRGRTVVQAIRNVDVRLDTAADQQNGSETGVIMIENYDSVDVFVGVDVGKGEHHAVAYDRAGKVLFDKTLPNDETKLREPGF</sequence>
<reference evidence="3" key="1">
    <citation type="journal article" date="2019" name="Int. J. Syst. Evol. Microbiol.">
        <title>The Global Catalogue of Microorganisms (GCM) 10K type strain sequencing project: providing services to taxonomists for standard genome sequencing and annotation.</title>
        <authorList>
            <consortium name="The Broad Institute Genomics Platform"/>
            <consortium name="The Broad Institute Genome Sequencing Center for Infectious Disease"/>
            <person name="Wu L."/>
            <person name="Ma J."/>
        </authorList>
    </citation>
    <scope>NUCLEOTIDE SEQUENCE [LARGE SCALE GENOMIC DNA]</scope>
    <source>
        <strain evidence="3">JCM 12762</strain>
    </source>
</reference>
<accession>A0ABP4G0A3</accession>
<dbReference type="InterPro" id="IPR002525">
    <property type="entry name" value="Transp_IS110-like_N"/>
</dbReference>
<feature type="domain" description="Transposase IS110-like N-terminal" evidence="1">
    <location>
        <begin position="47"/>
        <end position="82"/>
    </location>
</feature>
<dbReference type="EMBL" id="BAAAKW010000012">
    <property type="protein sequence ID" value="GAA1208836.1"/>
    <property type="molecule type" value="Genomic_DNA"/>
</dbReference>
<gene>
    <name evidence="2" type="ORF">GCM10009655_04950</name>
</gene>
<evidence type="ECO:0000313" key="3">
    <source>
        <dbReference type="Proteomes" id="UP001500943"/>
    </source>
</evidence>
<protein>
    <recommendedName>
        <fullName evidence="1">Transposase IS110-like N-terminal domain-containing protein</fullName>
    </recommendedName>
</protein>
<keyword evidence="3" id="KW-1185">Reference proteome</keyword>
<organism evidence="2 3">
    <name type="scientific">Rhodoglobus aureus</name>
    <dbReference type="NCBI Taxonomy" id="191497"/>
    <lineage>
        <taxon>Bacteria</taxon>
        <taxon>Bacillati</taxon>
        <taxon>Actinomycetota</taxon>
        <taxon>Actinomycetes</taxon>
        <taxon>Micrococcales</taxon>
        <taxon>Microbacteriaceae</taxon>
        <taxon>Rhodoglobus</taxon>
    </lineage>
</organism>